<dbReference type="Proteomes" id="UP000095009">
    <property type="component" value="Unassembled WGS sequence"/>
</dbReference>
<evidence type="ECO:0000256" key="3">
    <source>
        <dbReference type="ARBA" id="ARBA00023015"/>
    </source>
</evidence>
<dbReference type="InterPro" id="IPR019542">
    <property type="entry name" value="Enhancer_polycomb-like_N"/>
</dbReference>
<evidence type="ECO:0000256" key="2">
    <source>
        <dbReference type="ARBA" id="ARBA00008035"/>
    </source>
</evidence>
<proteinExistence type="inferred from homology"/>
<keyword evidence="3 7" id="KW-0805">Transcription regulation</keyword>
<sequence>KAKLSGTSARFRQRKISVKQTLAILRHSDVPDLEDEQQRELQQVETGVEKGEEDEHHLQAAINASLAQSSGQQVEQIFIPTPDASKAWPEYDKFYQNNFSDPASYIRTSATVEETTGCPYNMDEIDEEFLKQLREKLPTPCTEDEFEQIMYRFESTIDIKQPFLSMDASQILSYQEIADYVIKTVQDAENDPSSPDFILSLSNQPGPSSSLYKTALKRNTKKSLLSTFKQFGEIIYPHWKQRRQQRGGHSIFPRLKFEDNEKDDSDPYVCFRHRELRQVRKTRRTDTNSSEKLRRLLVEMHTAKQLVEMVAKREFTRREALQIEWDIFEHRAKVKELKRVLGIKDEDDDLVAHKKKKPNTNAHNSADPSTAQGASANISATSSSKANVNNLVNNSKRSKDGSNTGSASSSAGSLPANVRLPASKIPDMELLSIEQVQTDKDKAIKKLVDEKLRSRANMDTEWCNLTDNAYIPF</sequence>
<feature type="domain" description="Enhancer of polycomb-like N-terminal" evidence="9">
    <location>
        <begin position="12"/>
        <end position="155"/>
    </location>
</feature>
<keyword evidence="11" id="KW-1185">Reference proteome</keyword>
<reference evidence="10 11" key="1">
    <citation type="journal article" date="2016" name="Proc. Natl. Acad. Sci. U.S.A.">
        <title>Comparative genomics of biotechnologically important yeasts.</title>
        <authorList>
            <person name="Riley R."/>
            <person name="Haridas S."/>
            <person name="Wolfe K.H."/>
            <person name="Lopes M.R."/>
            <person name="Hittinger C.T."/>
            <person name="Goeker M."/>
            <person name="Salamov A.A."/>
            <person name="Wisecaver J.H."/>
            <person name="Long T.M."/>
            <person name="Calvey C.H."/>
            <person name="Aerts A.L."/>
            <person name="Barry K.W."/>
            <person name="Choi C."/>
            <person name="Clum A."/>
            <person name="Coughlan A.Y."/>
            <person name="Deshpande S."/>
            <person name="Douglass A.P."/>
            <person name="Hanson S.J."/>
            <person name="Klenk H.-P."/>
            <person name="LaButti K.M."/>
            <person name="Lapidus A."/>
            <person name="Lindquist E.A."/>
            <person name="Lipzen A.M."/>
            <person name="Meier-Kolthoff J.P."/>
            <person name="Ohm R.A."/>
            <person name="Otillar R.P."/>
            <person name="Pangilinan J.L."/>
            <person name="Peng Y."/>
            <person name="Rokas A."/>
            <person name="Rosa C.A."/>
            <person name="Scheuner C."/>
            <person name="Sibirny A.A."/>
            <person name="Slot J.C."/>
            <person name="Stielow J.B."/>
            <person name="Sun H."/>
            <person name="Kurtzman C.P."/>
            <person name="Blackwell M."/>
            <person name="Grigoriev I.V."/>
            <person name="Jeffries T.W."/>
        </authorList>
    </citation>
    <scope>NUCLEOTIDE SEQUENCE [LARGE SCALE GENOMIC DNA]</scope>
    <source>
        <strain evidence="10 11">DSM 6958</strain>
    </source>
</reference>
<keyword evidence="4 7" id="KW-0804">Transcription</keyword>
<evidence type="ECO:0000256" key="8">
    <source>
        <dbReference type="SAM" id="MobiDB-lite"/>
    </source>
</evidence>
<evidence type="ECO:0000256" key="5">
    <source>
        <dbReference type="ARBA" id="ARBA00023242"/>
    </source>
</evidence>
<evidence type="ECO:0000313" key="10">
    <source>
        <dbReference type="EMBL" id="ODQ68163.1"/>
    </source>
</evidence>
<name>A0A1E3PRV2_9ASCO</name>
<dbReference type="GO" id="GO:0035267">
    <property type="term" value="C:NuA4 histone acetyltransferase complex"/>
    <property type="evidence" value="ECO:0007669"/>
    <property type="project" value="EnsemblFungi"/>
</dbReference>
<organism evidence="10 11">
    <name type="scientific">Nadsonia fulvescens var. elongata DSM 6958</name>
    <dbReference type="NCBI Taxonomy" id="857566"/>
    <lineage>
        <taxon>Eukaryota</taxon>
        <taxon>Fungi</taxon>
        <taxon>Dikarya</taxon>
        <taxon>Ascomycota</taxon>
        <taxon>Saccharomycotina</taxon>
        <taxon>Dipodascomycetes</taxon>
        <taxon>Dipodascales</taxon>
        <taxon>Dipodascales incertae sedis</taxon>
        <taxon>Nadsonia</taxon>
    </lineage>
</organism>
<gene>
    <name evidence="10" type="ORF">NADFUDRAFT_5639</name>
</gene>
<evidence type="ECO:0000256" key="6">
    <source>
        <dbReference type="ARBA" id="ARBA00025513"/>
    </source>
</evidence>
<dbReference type="GO" id="GO:0005634">
    <property type="term" value="C:nucleus"/>
    <property type="evidence" value="ECO:0007669"/>
    <property type="project" value="UniProtKB-SubCell"/>
</dbReference>
<dbReference type="Pfam" id="PF10513">
    <property type="entry name" value="EPL1"/>
    <property type="match status" value="1"/>
</dbReference>
<comment type="similarity">
    <text evidence="2 7">Belongs to the enhancer of polycomb family.</text>
</comment>
<feature type="compositionally biased region" description="Polar residues" evidence="8">
    <location>
        <begin position="359"/>
        <end position="395"/>
    </location>
</feature>
<evidence type="ECO:0000313" key="11">
    <source>
        <dbReference type="Proteomes" id="UP000095009"/>
    </source>
</evidence>
<accession>A0A1E3PRV2</accession>
<evidence type="ECO:0000256" key="4">
    <source>
        <dbReference type="ARBA" id="ARBA00023163"/>
    </source>
</evidence>
<dbReference type="PANTHER" id="PTHR14898">
    <property type="entry name" value="ENHANCER OF POLYCOMB"/>
    <property type="match status" value="1"/>
</dbReference>
<feature type="region of interest" description="Disordered" evidence="8">
    <location>
        <begin position="29"/>
        <end position="53"/>
    </location>
</feature>
<dbReference type="EMBL" id="KV454406">
    <property type="protein sequence ID" value="ODQ68163.1"/>
    <property type="molecule type" value="Genomic_DNA"/>
</dbReference>
<feature type="region of interest" description="Disordered" evidence="8">
    <location>
        <begin position="351"/>
        <end position="417"/>
    </location>
</feature>
<protein>
    <recommendedName>
        <fullName evidence="7">Enhancer of polycomb-like protein</fullName>
    </recommendedName>
</protein>
<dbReference type="OrthoDB" id="435275at2759"/>
<feature type="non-terminal residue" evidence="10">
    <location>
        <position position="473"/>
    </location>
</feature>
<evidence type="ECO:0000256" key="1">
    <source>
        <dbReference type="ARBA" id="ARBA00004123"/>
    </source>
</evidence>
<dbReference type="GO" id="GO:0006357">
    <property type="term" value="P:regulation of transcription by RNA polymerase II"/>
    <property type="evidence" value="ECO:0007669"/>
    <property type="project" value="InterPro"/>
</dbReference>
<keyword evidence="5 7" id="KW-0539">Nucleus</keyword>
<dbReference type="STRING" id="857566.A0A1E3PRV2"/>
<evidence type="ECO:0000256" key="7">
    <source>
        <dbReference type="RuleBase" id="RU361124"/>
    </source>
</evidence>
<comment type="function">
    <text evidence="6">Component of the NuA4 histone acetyltransferase complex which is involved in transcriptional activation of selected genes principally by acetylation of nucleosomal histone H4 and H2A. The NuA4 complex is also involved in DNA repair. Involved in gene silencing by neighboring heterochromatin, blockage of the silencing spreading along the chromosome, and required for cell cycle progression through G2/M.</text>
</comment>
<dbReference type="InterPro" id="IPR024943">
    <property type="entry name" value="Enhancer_polycomb"/>
</dbReference>
<dbReference type="AlphaFoldDB" id="A0A1E3PRV2"/>
<evidence type="ECO:0000259" key="9">
    <source>
        <dbReference type="Pfam" id="PF10513"/>
    </source>
</evidence>
<feature type="non-terminal residue" evidence="10">
    <location>
        <position position="1"/>
    </location>
</feature>
<comment type="subcellular location">
    <subcellularLocation>
        <location evidence="1 7">Nucleus</location>
    </subcellularLocation>
</comment>